<name>A0A158I8Y0_9BURK</name>
<evidence type="ECO:0000256" key="5">
    <source>
        <dbReference type="ARBA" id="ARBA00023172"/>
    </source>
</evidence>
<dbReference type="GO" id="GO:0003677">
    <property type="term" value="F:DNA binding"/>
    <property type="evidence" value="ECO:0007669"/>
    <property type="project" value="UniProtKB-UniRule"/>
</dbReference>
<comment type="similarity">
    <text evidence="2 6">Belongs to the transposase mutator family.</text>
</comment>
<keyword evidence="3 6" id="KW-0815">Transposition</keyword>
<evidence type="ECO:0000256" key="2">
    <source>
        <dbReference type="ARBA" id="ARBA00010961"/>
    </source>
</evidence>
<sequence>MAARAAWVPDQLLAQMQNMGAESILDESGLTGLLKKQLAERMSVREIQGHLLELYGLWVSPDLISTVTDEVLAEIEQWQQRPLEAMYPIVYFDALRLKIRDEGTVKNKAVYWHWVSAPMAARKCWAYGSSKPRSG</sequence>
<evidence type="ECO:0000313" key="7">
    <source>
        <dbReference type="EMBL" id="SAL52581.1"/>
    </source>
</evidence>
<keyword evidence="5 6" id="KW-0233">DNA recombination</keyword>
<dbReference type="PANTHER" id="PTHR33217">
    <property type="entry name" value="TRANSPOSASE FOR INSERTION SEQUENCE ELEMENT IS1081"/>
    <property type="match status" value="1"/>
</dbReference>
<comment type="caution">
    <text evidence="7">The sequence shown here is derived from an EMBL/GenBank/DDBJ whole genome shotgun (WGS) entry which is preliminary data.</text>
</comment>
<evidence type="ECO:0000256" key="6">
    <source>
        <dbReference type="RuleBase" id="RU365089"/>
    </source>
</evidence>
<organism evidence="7 8">
    <name type="scientific">Caballeronia humi</name>
    <dbReference type="NCBI Taxonomy" id="326474"/>
    <lineage>
        <taxon>Bacteria</taxon>
        <taxon>Pseudomonadati</taxon>
        <taxon>Pseudomonadota</taxon>
        <taxon>Betaproteobacteria</taxon>
        <taxon>Burkholderiales</taxon>
        <taxon>Burkholderiaceae</taxon>
        <taxon>Caballeronia</taxon>
    </lineage>
</organism>
<dbReference type="GO" id="GO:0006313">
    <property type="term" value="P:DNA transposition"/>
    <property type="evidence" value="ECO:0007669"/>
    <property type="project" value="UniProtKB-UniRule"/>
</dbReference>
<evidence type="ECO:0000313" key="8">
    <source>
        <dbReference type="Proteomes" id="UP000054977"/>
    </source>
</evidence>
<dbReference type="Pfam" id="PF00872">
    <property type="entry name" value="Transposase_mut"/>
    <property type="match status" value="1"/>
</dbReference>
<keyword evidence="8" id="KW-1185">Reference proteome</keyword>
<gene>
    <name evidence="7" type="ORF">AWB65_04352</name>
</gene>
<dbReference type="GO" id="GO:0004803">
    <property type="term" value="F:transposase activity"/>
    <property type="evidence" value="ECO:0007669"/>
    <property type="project" value="UniProtKB-UniRule"/>
</dbReference>
<comment type="function">
    <text evidence="1 6">Required for the transposition of the insertion element.</text>
</comment>
<reference evidence="7" key="1">
    <citation type="submission" date="2016-01" db="EMBL/GenBank/DDBJ databases">
        <authorList>
            <person name="Peeters C."/>
        </authorList>
    </citation>
    <scope>NUCLEOTIDE SEQUENCE [LARGE SCALE GENOMIC DNA]</scope>
    <source>
        <strain evidence="7">LMG 22934</strain>
    </source>
</reference>
<protein>
    <recommendedName>
        <fullName evidence="6">Mutator family transposase</fullName>
    </recommendedName>
</protein>
<dbReference type="AlphaFoldDB" id="A0A158I8Y0"/>
<dbReference type="STRING" id="326474.AWB65_04352"/>
<dbReference type="InterPro" id="IPR001207">
    <property type="entry name" value="Transposase_mutator"/>
</dbReference>
<keyword evidence="4 6" id="KW-0238">DNA-binding</keyword>
<dbReference type="Proteomes" id="UP000054977">
    <property type="component" value="Unassembled WGS sequence"/>
</dbReference>
<evidence type="ECO:0000256" key="4">
    <source>
        <dbReference type="ARBA" id="ARBA00023125"/>
    </source>
</evidence>
<dbReference type="EMBL" id="FCNW02000027">
    <property type="protein sequence ID" value="SAL52581.1"/>
    <property type="molecule type" value="Genomic_DNA"/>
</dbReference>
<evidence type="ECO:0000256" key="1">
    <source>
        <dbReference type="ARBA" id="ARBA00002190"/>
    </source>
</evidence>
<accession>A0A158I8Y0</accession>
<dbReference type="PANTHER" id="PTHR33217:SF5">
    <property type="entry name" value="MUTATOR FAMILY TRANSPOSASE"/>
    <property type="match status" value="1"/>
</dbReference>
<proteinExistence type="inferred from homology"/>
<evidence type="ECO:0000256" key="3">
    <source>
        <dbReference type="ARBA" id="ARBA00022578"/>
    </source>
</evidence>
<keyword evidence="6" id="KW-0814">Transposable element</keyword>